<evidence type="ECO:0000256" key="1">
    <source>
        <dbReference type="SAM" id="Phobius"/>
    </source>
</evidence>
<keyword evidence="1" id="KW-0812">Transmembrane</keyword>
<feature type="non-terminal residue" evidence="2">
    <location>
        <position position="1"/>
    </location>
</feature>
<gene>
    <name evidence="2" type="ORF">Tdes44962_MAKER07402</name>
</gene>
<feature type="transmembrane region" description="Helical" evidence="1">
    <location>
        <begin position="569"/>
        <end position="597"/>
    </location>
</feature>
<dbReference type="EMBL" id="RIBY02000358">
    <property type="protein sequence ID" value="KAH9843395.1"/>
    <property type="molecule type" value="Genomic_DNA"/>
</dbReference>
<reference evidence="2 3" key="1">
    <citation type="journal article" date="2018" name="IMA Fungus">
        <title>IMA Genome-F 10: Nine draft genome sequences of Claviceps purpurea s.lat., including C. arundinis, C. humidiphila, and C. cf. spartinae, pseudomolecules for the pitch canker pathogen Fusarium circinatum, draft genome of Davidsoniella eucalypti, Grosmannia galeiformis, Quambalaria eucalypti, and Teratosphaeria destructans.</title>
        <authorList>
            <person name="Wingfield B.D."/>
            <person name="Liu M."/>
            <person name="Nguyen H.D."/>
            <person name="Lane F.A."/>
            <person name="Morgan S.W."/>
            <person name="De Vos L."/>
            <person name="Wilken P.M."/>
            <person name="Duong T.A."/>
            <person name="Aylward J."/>
            <person name="Coetzee M.P."/>
            <person name="Dadej K."/>
            <person name="De Beer Z.W."/>
            <person name="Findlay W."/>
            <person name="Havenga M."/>
            <person name="Kolarik M."/>
            <person name="Menzies J.G."/>
            <person name="Naidoo K."/>
            <person name="Pochopski O."/>
            <person name="Shoukouhi P."/>
            <person name="Santana Q.C."/>
            <person name="Seifert K.A."/>
            <person name="Soal N."/>
            <person name="Steenkamp E.T."/>
            <person name="Tatham C.T."/>
            <person name="van der Nest M.A."/>
            <person name="Wingfield M.J."/>
        </authorList>
    </citation>
    <scope>NUCLEOTIDE SEQUENCE [LARGE SCALE GENOMIC DNA]</scope>
    <source>
        <strain evidence="2">CMW44962</strain>
    </source>
</reference>
<keyword evidence="1" id="KW-1133">Transmembrane helix</keyword>
<keyword evidence="1" id="KW-0472">Membrane</keyword>
<evidence type="ECO:0000313" key="2">
    <source>
        <dbReference type="EMBL" id="KAH9843395.1"/>
    </source>
</evidence>
<evidence type="ECO:0000313" key="3">
    <source>
        <dbReference type="Proteomes" id="UP001138500"/>
    </source>
</evidence>
<protein>
    <submittedName>
        <fullName evidence="2">Uncharacterized protein</fullName>
    </submittedName>
</protein>
<keyword evidence="3" id="KW-1185">Reference proteome</keyword>
<proteinExistence type="predicted"/>
<sequence length="600" mass="62116">ASRAADSCGRRRACRARLAGEGEGVDDGGVLGPWLVGGEDGFSEVGWGGLGEVVGEGDGGEGGVAFAAPHVRGVFVEDDALVLRGVVAGEGLHEVAHLFPLVVVAFEQVHAVLDGHDDGAAGGDFWLGGESEVGPGGEADEGSGGQGIGAGAVFVVAEGTGVEDALGLVEVADGRVAEVDVGLEDFLAEVLRVVVHVVEVVSEPAVLGDAFGEGPPLAATCAARAFLLPHHVFDGHVLVLGDEPSFAAALAGDGVDFGGAGGESAMVLVAEYHDVGLGGICHAGGFRAGLGGVGRVHQPSAHELCFEFVEGGAVKGGGGLWRWELWHALALGEVFGIVLLLLLLRLPPDSRLPLPLLIQLPRRPLPPDIVLAIHLPPIHLALLLTCLVELTEIPIALQGHVIDVAVGLSGVAVDGVQFGQAPGAARVSKGVAVIVVIAARVHVSRHIGRGRIDPGLRHRDGELVTLLGADELTRRLFLLPPPHIVDVPPRWLLHPRVASHLPTSVSVSVSVSHLHRHSLLLFWCDSRDFLLHPLVLVLVLAVAVVHPLHRRFVIVVLSSLRPPSLPRMSPLSLFVVVVVVVTGGMMSLVSVSSLVVAGSM</sequence>
<name>A0A9W7W5Y1_9PEZI</name>
<comment type="caution">
    <text evidence="2">The sequence shown here is derived from an EMBL/GenBank/DDBJ whole genome shotgun (WGS) entry which is preliminary data.</text>
</comment>
<organism evidence="2 3">
    <name type="scientific">Teratosphaeria destructans</name>
    <dbReference type="NCBI Taxonomy" id="418781"/>
    <lineage>
        <taxon>Eukaryota</taxon>
        <taxon>Fungi</taxon>
        <taxon>Dikarya</taxon>
        <taxon>Ascomycota</taxon>
        <taxon>Pezizomycotina</taxon>
        <taxon>Dothideomycetes</taxon>
        <taxon>Dothideomycetidae</taxon>
        <taxon>Mycosphaerellales</taxon>
        <taxon>Teratosphaeriaceae</taxon>
        <taxon>Teratosphaeria</taxon>
    </lineage>
</organism>
<reference evidence="2 3" key="2">
    <citation type="journal article" date="2021" name="Curr. Genet.">
        <title>Genetic response to nitrogen starvation in the aggressive Eucalyptus foliar pathogen Teratosphaeria destructans.</title>
        <authorList>
            <person name="Havenga M."/>
            <person name="Wingfield B.D."/>
            <person name="Wingfield M.J."/>
            <person name="Dreyer L.L."/>
            <person name="Roets F."/>
            <person name="Aylward J."/>
        </authorList>
    </citation>
    <scope>NUCLEOTIDE SEQUENCE [LARGE SCALE GENOMIC DNA]</scope>
    <source>
        <strain evidence="2">CMW44962</strain>
    </source>
</reference>
<dbReference type="Proteomes" id="UP001138500">
    <property type="component" value="Unassembled WGS sequence"/>
</dbReference>
<accession>A0A9W7W5Y1</accession>
<dbReference type="AlphaFoldDB" id="A0A9W7W5Y1"/>
<feature type="transmembrane region" description="Helical" evidence="1">
    <location>
        <begin position="529"/>
        <end position="549"/>
    </location>
</feature>